<dbReference type="SUPFAM" id="SSF142695">
    <property type="entry name" value="RibA-like"/>
    <property type="match status" value="1"/>
</dbReference>
<keyword evidence="4" id="KW-1185">Reference proteome</keyword>
<dbReference type="OrthoDB" id="57939at2759"/>
<dbReference type="Pfam" id="PF12471">
    <property type="entry name" value="GTP_CH_N"/>
    <property type="match status" value="1"/>
</dbReference>
<accession>A0A5C3M075</accession>
<feature type="region of interest" description="Disordered" evidence="1">
    <location>
        <begin position="395"/>
        <end position="423"/>
    </location>
</feature>
<evidence type="ECO:0000313" key="3">
    <source>
        <dbReference type="EMBL" id="TFK34391.1"/>
    </source>
</evidence>
<dbReference type="EMBL" id="ML213632">
    <property type="protein sequence ID" value="TFK34391.1"/>
    <property type="molecule type" value="Genomic_DNA"/>
</dbReference>
<evidence type="ECO:0000256" key="1">
    <source>
        <dbReference type="SAM" id="MobiDB-lite"/>
    </source>
</evidence>
<protein>
    <submittedName>
        <fullName evidence="3">GTP cyclohydrolase N terminal-domain-containing protein</fullName>
    </submittedName>
</protein>
<sequence length="479" mass="52464">MSSSCKSCFALHGVNYSLQASTVAVLTVPGPKIAPRPLNGLTSSAPSLGTPPTSVLDKEREALVPREECMFPYLPGWKDLVWSADSLILLPGPSYRFYYPRVIHLVHRSCTSDSSIRVRIICSRLPSSIKACNAIDTRSGFYFIYHVLSIAMSALTPTHKPDYNNTKPPADIPPNPAWFDVSKIVSFDPWGHLVPSVFDSLSAPSAAYPASLYIRPSIAVTKAHLIMSELDNAARKGELKVDGSIVLQSRQIRREDGSVNEKAFAGVEVATIVVLGDASTINVLLLVVLLSEFLLHRALFEDTGGMYPKLITHPEVKVFLPPIGGLTVYILSNPACMRDETKELTLRVHDECTDSDICTCKPYLTYAIESASAPHRKAVLVLWYTSVRKGVHLERLRSTSSTTSENVEGTRPTSSRARQPATDGIKKIDNTVSMSDMKCDAIVKSGMVSLTTGCFSSGKQVTQADLVKTVGRIWEEREH</sequence>
<keyword evidence="3" id="KW-0378">Hydrolase</keyword>
<evidence type="ECO:0000259" key="2">
    <source>
        <dbReference type="Pfam" id="PF12471"/>
    </source>
</evidence>
<dbReference type="InterPro" id="IPR022163">
    <property type="entry name" value="GTP_CH_N"/>
</dbReference>
<dbReference type="AlphaFoldDB" id="A0A5C3M075"/>
<dbReference type="STRING" id="68775.A0A5C3M075"/>
<evidence type="ECO:0000313" key="4">
    <source>
        <dbReference type="Proteomes" id="UP000308652"/>
    </source>
</evidence>
<proteinExistence type="predicted"/>
<dbReference type="PANTHER" id="PTHR47259">
    <property type="match status" value="1"/>
</dbReference>
<reference evidence="3 4" key="1">
    <citation type="journal article" date="2019" name="Nat. Ecol. Evol.">
        <title>Megaphylogeny resolves global patterns of mushroom evolution.</title>
        <authorList>
            <person name="Varga T."/>
            <person name="Krizsan K."/>
            <person name="Foldi C."/>
            <person name="Dima B."/>
            <person name="Sanchez-Garcia M."/>
            <person name="Sanchez-Ramirez S."/>
            <person name="Szollosi G.J."/>
            <person name="Szarkandi J.G."/>
            <person name="Papp V."/>
            <person name="Albert L."/>
            <person name="Andreopoulos W."/>
            <person name="Angelini C."/>
            <person name="Antonin V."/>
            <person name="Barry K.W."/>
            <person name="Bougher N.L."/>
            <person name="Buchanan P."/>
            <person name="Buyck B."/>
            <person name="Bense V."/>
            <person name="Catcheside P."/>
            <person name="Chovatia M."/>
            <person name="Cooper J."/>
            <person name="Damon W."/>
            <person name="Desjardin D."/>
            <person name="Finy P."/>
            <person name="Geml J."/>
            <person name="Haridas S."/>
            <person name="Hughes K."/>
            <person name="Justo A."/>
            <person name="Karasinski D."/>
            <person name="Kautmanova I."/>
            <person name="Kiss B."/>
            <person name="Kocsube S."/>
            <person name="Kotiranta H."/>
            <person name="LaButti K.M."/>
            <person name="Lechner B.E."/>
            <person name="Liimatainen K."/>
            <person name="Lipzen A."/>
            <person name="Lukacs Z."/>
            <person name="Mihaltcheva S."/>
            <person name="Morgado L.N."/>
            <person name="Niskanen T."/>
            <person name="Noordeloos M.E."/>
            <person name="Ohm R.A."/>
            <person name="Ortiz-Santana B."/>
            <person name="Ovrebo C."/>
            <person name="Racz N."/>
            <person name="Riley R."/>
            <person name="Savchenko A."/>
            <person name="Shiryaev A."/>
            <person name="Soop K."/>
            <person name="Spirin V."/>
            <person name="Szebenyi C."/>
            <person name="Tomsovsky M."/>
            <person name="Tulloss R.E."/>
            <person name="Uehling J."/>
            <person name="Grigoriev I.V."/>
            <person name="Vagvolgyi C."/>
            <person name="Papp T."/>
            <person name="Martin F.M."/>
            <person name="Miettinen O."/>
            <person name="Hibbett D.S."/>
            <person name="Nagy L.G."/>
        </authorList>
    </citation>
    <scope>NUCLEOTIDE SEQUENCE [LARGE SCALE GENOMIC DNA]</scope>
    <source>
        <strain evidence="3 4">CBS 166.37</strain>
    </source>
</reference>
<dbReference type="Proteomes" id="UP000308652">
    <property type="component" value="Unassembled WGS sequence"/>
</dbReference>
<organism evidence="3 4">
    <name type="scientific">Crucibulum laeve</name>
    <dbReference type="NCBI Taxonomy" id="68775"/>
    <lineage>
        <taxon>Eukaryota</taxon>
        <taxon>Fungi</taxon>
        <taxon>Dikarya</taxon>
        <taxon>Basidiomycota</taxon>
        <taxon>Agaricomycotina</taxon>
        <taxon>Agaricomycetes</taxon>
        <taxon>Agaricomycetidae</taxon>
        <taxon>Agaricales</taxon>
        <taxon>Agaricineae</taxon>
        <taxon>Nidulariaceae</taxon>
        <taxon>Crucibulum</taxon>
    </lineage>
</organism>
<feature type="domain" description="GTP cyclohydrolase N-terminal" evidence="2">
    <location>
        <begin position="112"/>
        <end position="250"/>
    </location>
</feature>
<dbReference type="GO" id="GO:0016787">
    <property type="term" value="F:hydrolase activity"/>
    <property type="evidence" value="ECO:0007669"/>
    <property type="project" value="UniProtKB-KW"/>
</dbReference>
<dbReference type="PANTHER" id="PTHR47259:SF2">
    <property type="entry name" value="URACIL-REGULATED PROTEIN 1"/>
    <property type="match status" value="1"/>
</dbReference>
<feature type="compositionally biased region" description="Polar residues" evidence="1">
    <location>
        <begin position="405"/>
        <end position="417"/>
    </location>
</feature>
<name>A0A5C3M075_9AGAR</name>
<dbReference type="InterPro" id="IPR036144">
    <property type="entry name" value="RibA-like_sf"/>
</dbReference>
<gene>
    <name evidence="3" type="ORF">BDQ12DRAFT_669459</name>
</gene>